<name>A0A1I8BJS4_MELHA</name>
<keyword evidence="2" id="KW-1185">Reference proteome</keyword>
<dbReference type="Proteomes" id="UP000095281">
    <property type="component" value="Unplaced"/>
</dbReference>
<evidence type="ECO:0000259" key="1">
    <source>
        <dbReference type="PROSITE" id="PS50181"/>
    </source>
</evidence>
<protein>
    <submittedName>
        <fullName evidence="3">F-box domain-containing protein</fullName>
    </submittedName>
</protein>
<reference evidence="3" key="1">
    <citation type="submission" date="2016-11" db="UniProtKB">
        <authorList>
            <consortium name="WormBaseParasite"/>
        </authorList>
    </citation>
    <scope>IDENTIFICATION</scope>
</reference>
<sequence>MYFLPIEAKIDVLKFLDFNQLFSVRLINWHFNSLVEQYELDFARKKQSLIYFAKLTERDYELYKCKEEILEEDVKEEKIGLLKRIWNKCWKKGEDKNIGKVMKRCTCDWRFISNEELEPFNFPISSQLFNKWQTAIDQQIPTYLDIGEHPLDEDIAIILIPDYHVRQQLALKLPVFPKNIEEIKIILCWFYRLFQCYFGSITYNNFMFNPEMVKLLFDDDNYLKLSSCVVRFSYWYLYDKPKINALKFIADYQIVNESLTLHYDPLCEDFKQYSEYLFKILINGGFRRADVFNRSLKDEMLFYWIINHIETSADLTKMVANVLLLFGGWSDLKLSERAEKFKELGETYISYGLSNIHNPKMKYDIFIHKRNIGKVDSVIIKKMWGDNVDYEITF</sequence>
<organism evidence="2 3">
    <name type="scientific">Meloidogyne hapla</name>
    <name type="common">Root-knot nematode worm</name>
    <dbReference type="NCBI Taxonomy" id="6305"/>
    <lineage>
        <taxon>Eukaryota</taxon>
        <taxon>Metazoa</taxon>
        <taxon>Ecdysozoa</taxon>
        <taxon>Nematoda</taxon>
        <taxon>Chromadorea</taxon>
        <taxon>Rhabditida</taxon>
        <taxon>Tylenchina</taxon>
        <taxon>Tylenchomorpha</taxon>
        <taxon>Tylenchoidea</taxon>
        <taxon>Meloidogynidae</taxon>
        <taxon>Meloidogyninae</taxon>
        <taxon>Meloidogyne</taxon>
    </lineage>
</organism>
<dbReference type="Pfam" id="PF00646">
    <property type="entry name" value="F-box"/>
    <property type="match status" value="1"/>
</dbReference>
<dbReference type="AlphaFoldDB" id="A0A1I8BJS4"/>
<feature type="domain" description="F-box" evidence="1">
    <location>
        <begin position="1"/>
        <end position="45"/>
    </location>
</feature>
<evidence type="ECO:0000313" key="3">
    <source>
        <dbReference type="WBParaSite" id="MhA1_Contig277.frz3.gene24"/>
    </source>
</evidence>
<dbReference type="InterPro" id="IPR001810">
    <property type="entry name" value="F-box_dom"/>
</dbReference>
<dbReference type="WBParaSite" id="MhA1_Contig277.frz3.gene24">
    <property type="protein sequence ID" value="MhA1_Contig277.frz3.gene24"/>
    <property type="gene ID" value="MhA1_Contig277.frz3.gene24"/>
</dbReference>
<proteinExistence type="predicted"/>
<dbReference type="PROSITE" id="PS50181">
    <property type="entry name" value="FBOX"/>
    <property type="match status" value="1"/>
</dbReference>
<evidence type="ECO:0000313" key="2">
    <source>
        <dbReference type="Proteomes" id="UP000095281"/>
    </source>
</evidence>
<accession>A0A1I8BJS4</accession>